<protein>
    <submittedName>
        <fullName evidence="2">Uncharacterized protein</fullName>
    </submittedName>
</protein>
<feature type="region of interest" description="Disordered" evidence="1">
    <location>
        <begin position="1"/>
        <end position="130"/>
    </location>
</feature>
<gene>
    <name evidence="2" type="ORF">NQ318_015738</name>
</gene>
<organism evidence="2 3">
    <name type="scientific">Aromia moschata</name>
    <dbReference type="NCBI Taxonomy" id="1265417"/>
    <lineage>
        <taxon>Eukaryota</taxon>
        <taxon>Metazoa</taxon>
        <taxon>Ecdysozoa</taxon>
        <taxon>Arthropoda</taxon>
        <taxon>Hexapoda</taxon>
        <taxon>Insecta</taxon>
        <taxon>Pterygota</taxon>
        <taxon>Neoptera</taxon>
        <taxon>Endopterygota</taxon>
        <taxon>Coleoptera</taxon>
        <taxon>Polyphaga</taxon>
        <taxon>Cucujiformia</taxon>
        <taxon>Chrysomeloidea</taxon>
        <taxon>Cerambycidae</taxon>
        <taxon>Cerambycinae</taxon>
        <taxon>Callichromatini</taxon>
        <taxon>Aromia</taxon>
    </lineage>
</organism>
<keyword evidence="3" id="KW-1185">Reference proteome</keyword>
<evidence type="ECO:0000313" key="2">
    <source>
        <dbReference type="EMBL" id="KAJ8933596.1"/>
    </source>
</evidence>
<feature type="compositionally biased region" description="Polar residues" evidence="1">
    <location>
        <begin position="117"/>
        <end position="126"/>
    </location>
</feature>
<dbReference type="EMBL" id="JAPWTK010001192">
    <property type="protein sequence ID" value="KAJ8933596.1"/>
    <property type="molecule type" value="Genomic_DNA"/>
</dbReference>
<feature type="region of interest" description="Disordered" evidence="1">
    <location>
        <begin position="185"/>
        <end position="247"/>
    </location>
</feature>
<proteinExistence type="predicted"/>
<dbReference type="Proteomes" id="UP001162162">
    <property type="component" value="Unassembled WGS sequence"/>
</dbReference>
<feature type="compositionally biased region" description="Basic residues" evidence="1">
    <location>
        <begin position="58"/>
        <end position="73"/>
    </location>
</feature>
<sequence length="277" mass="30422">MSNPLAPVYTVEDDSTVDTSRTTIGESTAILAEFLRQAAGERPTPAGESAGERPGPHSPRRHAARRAQRRQNRKTPTYSPRLRGRTVPNADEKPAKNIRICYFSTSPRDTFLPPGRRNSTPSNMSNPLAPVYTVEDDSTVDTSRTTIGESTAILAEFLRQAAGERPTVRDLPQTEPSTACVGANAMSQPARAPARGQGRTRPEGTLPAERNDVKTENAYVLAPPQGARWTMAKEKKKRAKKEDKGRSWDTTNMVKVITAIREKKMGWKKAAKNVLSC</sequence>
<name>A0AAV8X3R8_9CUCU</name>
<feature type="compositionally biased region" description="Polar residues" evidence="1">
    <location>
        <begin position="17"/>
        <end position="26"/>
    </location>
</feature>
<comment type="caution">
    <text evidence="2">The sequence shown here is derived from an EMBL/GenBank/DDBJ whole genome shotgun (WGS) entry which is preliminary data.</text>
</comment>
<accession>A0AAV8X3R8</accession>
<evidence type="ECO:0000256" key="1">
    <source>
        <dbReference type="SAM" id="MobiDB-lite"/>
    </source>
</evidence>
<evidence type="ECO:0000313" key="3">
    <source>
        <dbReference type="Proteomes" id="UP001162162"/>
    </source>
</evidence>
<reference evidence="2" key="1">
    <citation type="journal article" date="2023" name="Insect Mol. Biol.">
        <title>Genome sequencing provides insights into the evolution of gene families encoding plant cell wall-degrading enzymes in longhorned beetles.</title>
        <authorList>
            <person name="Shin N.R."/>
            <person name="Okamura Y."/>
            <person name="Kirsch R."/>
            <person name="Pauchet Y."/>
        </authorList>
    </citation>
    <scope>NUCLEOTIDE SEQUENCE</scope>
    <source>
        <strain evidence="2">AMC_N1</strain>
    </source>
</reference>
<dbReference type="AlphaFoldDB" id="A0AAV8X3R8"/>